<gene>
    <name evidence="2" type="ORF">RU97_GL001487</name>
</gene>
<dbReference type="Proteomes" id="UP000181884">
    <property type="component" value="Unassembled WGS sequence"/>
</dbReference>
<dbReference type="EMBL" id="JXKH01000003">
    <property type="protein sequence ID" value="OJG18869.1"/>
    <property type="molecule type" value="Genomic_DNA"/>
</dbReference>
<keyword evidence="1" id="KW-0812">Transmembrane</keyword>
<dbReference type="AlphaFoldDB" id="A0A1L8RGH1"/>
<keyword evidence="3" id="KW-1185">Reference proteome</keyword>
<organism evidence="2 3">
    <name type="scientific">Enterococcus canis</name>
    <dbReference type="NCBI Taxonomy" id="214095"/>
    <lineage>
        <taxon>Bacteria</taxon>
        <taxon>Bacillati</taxon>
        <taxon>Bacillota</taxon>
        <taxon>Bacilli</taxon>
        <taxon>Lactobacillales</taxon>
        <taxon>Enterococcaceae</taxon>
        <taxon>Enterococcus</taxon>
    </lineage>
</organism>
<feature type="transmembrane region" description="Helical" evidence="1">
    <location>
        <begin position="38"/>
        <end position="59"/>
    </location>
</feature>
<proteinExistence type="predicted"/>
<dbReference type="RefSeq" id="WP_067394251.1">
    <property type="nucleotide sequence ID" value="NZ_JXKH01000003.1"/>
</dbReference>
<evidence type="ECO:0000313" key="3">
    <source>
        <dbReference type="Proteomes" id="UP000181884"/>
    </source>
</evidence>
<comment type="caution">
    <text evidence="2">The sequence shown here is derived from an EMBL/GenBank/DDBJ whole genome shotgun (WGS) entry which is preliminary data.</text>
</comment>
<keyword evidence="1" id="KW-0472">Membrane</keyword>
<keyword evidence="1" id="KW-1133">Transmembrane helix</keyword>
<evidence type="ECO:0000256" key="1">
    <source>
        <dbReference type="SAM" id="Phobius"/>
    </source>
</evidence>
<feature type="transmembrane region" description="Helical" evidence="1">
    <location>
        <begin position="66"/>
        <end position="84"/>
    </location>
</feature>
<reference evidence="2 3" key="1">
    <citation type="submission" date="2014-12" db="EMBL/GenBank/DDBJ databases">
        <title>Draft genome sequences of 29 type strains of Enterococci.</title>
        <authorList>
            <person name="Zhong Z."/>
            <person name="Sun Z."/>
            <person name="Liu W."/>
            <person name="Zhang W."/>
            <person name="Zhang H."/>
        </authorList>
    </citation>
    <scope>NUCLEOTIDE SEQUENCE [LARGE SCALE GENOMIC DNA]</scope>
    <source>
        <strain evidence="2 3">DSM 17029</strain>
    </source>
</reference>
<evidence type="ECO:0000313" key="2">
    <source>
        <dbReference type="EMBL" id="OJG18869.1"/>
    </source>
</evidence>
<name>A0A1L8RGH1_9ENTE</name>
<accession>A0A1L8RGH1</accession>
<protein>
    <submittedName>
        <fullName evidence="2">Uncharacterized protein</fullName>
    </submittedName>
</protein>
<sequence length="89" mass="9943">MLRILFILLAIILAAVGFYFRKQGSALSTLLFKKDSPLFQHFSIALLIDAGGALVVALVDSLIIALLYLFLLLLTSGIFSFRLLKEWQK</sequence>